<evidence type="ECO:0000256" key="1">
    <source>
        <dbReference type="SAM" id="Phobius"/>
    </source>
</evidence>
<accession>A0ABW0FT15</accession>
<keyword evidence="1" id="KW-0812">Transmembrane</keyword>
<dbReference type="Proteomes" id="UP001596152">
    <property type="component" value="Unassembled WGS sequence"/>
</dbReference>
<reference evidence="3" key="1">
    <citation type="journal article" date="2019" name="Int. J. Syst. Evol. Microbiol.">
        <title>The Global Catalogue of Microorganisms (GCM) 10K type strain sequencing project: providing services to taxonomists for standard genome sequencing and annotation.</title>
        <authorList>
            <consortium name="The Broad Institute Genomics Platform"/>
            <consortium name="The Broad Institute Genome Sequencing Center for Infectious Disease"/>
            <person name="Wu L."/>
            <person name="Ma J."/>
        </authorList>
    </citation>
    <scope>NUCLEOTIDE SEQUENCE [LARGE SCALE GENOMIC DNA]</scope>
    <source>
        <strain evidence="3">JCM 12125</strain>
    </source>
</reference>
<sequence>MRARDREEWFWIAILVIAFSIMIAQTIWPWIALLMNWASEADENPHALTYVSGEGGGN</sequence>
<keyword evidence="1" id="KW-1133">Transmembrane helix</keyword>
<evidence type="ECO:0000313" key="3">
    <source>
        <dbReference type="Proteomes" id="UP001596152"/>
    </source>
</evidence>
<dbReference type="EMBL" id="JBHSLF010000021">
    <property type="protein sequence ID" value="MFC5344511.1"/>
    <property type="molecule type" value="Genomic_DNA"/>
</dbReference>
<organism evidence="2 3">
    <name type="scientific">Brevundimonas staleyi</name>
    <dbReference type="NCBI Taxonomy" id="74326"/>
    <lineage>
        <taxon>Bacteria</taxon>
        <taxon>Pseudomonadati</taxon>
        <taxon>Pseudomonadota</taxon>
        <taxon>Alphaproteobacteria</taxon>
        <taxon>Caulobacterales</taxon>
        <taxon>Caulobacteraceae</taxon>
        <taxon>Brevundimonas</taxon>
    </lineage>
</organism>
<proteinExistence type="predicted"/>
<name>A0ABW0FT15_9CAUL</name>
<evidence type="ECO:0000313" key="2">
    <source>
        <dbReference type="EMBL" id="MFC5344511.1"/>
    </source>
</evidence>
<gene>
    <name evidence="2" type="ORF">ACFPIE_11345</name>
</gene>
<feature type="transmembrane region" description="Helical" evidence="1">
    <location>
        <begin position="9"/>
        <end position="31"/>
    </location>
</feature>
<keyword evidence="3" id="KW-1185">Reference proteome</keyword>
<dbReference type="RefSeq" id="WP_374036135.1">
    <property type="nucleotide sequence ID" value="NZ_CP169082.1"/>
</dbReference>
<comment type="caution">
    <text evidence="2">The sequence shown here is derived from an EMBL/GenBank/DDBJ whole genome shotgun (WGS) entry which is preliminary data.</text>
</comment>
<keyword evidence="1" id="KW-0472">Membrane</keyword>
<protein>
    <submittedName>
        <fullName evidence="2">Uncharacterized protein</fullName>
    </submittedName>
</protein>